<feature type="transmembrane region" description="Helical" evidence="8">
    <location>
        <begin position="328"/>
        <end position="348"/>
    </location>
</feature>
<evidence type="ECO:0000313" key="10">
    <source>
        <dbReference type="EMBL" id="VVC99967.1"/>
    </source>
</evidence>
<evidence type="ECO:0000256" key="2">
    <source>
        <dbReference type="ARBA" id="ARBA00022448"/>
    </source>
</evidence>
<dbReference type="SUPFAM" id="SSF103473">
    <property type="entry name" value="MFS general substrate transporter"/>
    <property type="match status" value="1"/>
</dbReference>
<feature type="transmembrane region" description="Helical" evidence="8">
    <location>
        <begin position="396"/>
        <end position="416"/>
    </location>
</feature>
<feature type="transmembrane region" description="Helical" evidence="8">
    <location>
        <begin position="146"/>
        <end position="164"/>
    </location>
</feature>
<dbReference type="GO" id="GO:0005886">
    <property type="term" value="C:plasma membrane"/>
    <property type="evidence" value="ECO:0007669"/>
    <property type="project" value="UniProtKB-SubCell"/>
</dbReference>
<dbReference type="InterPro" id="IPR036259">
    <property type="entry name" value="MFS_trans_sf"/>
</dbReference>
<keyword evidence="7 8" id="KW-0472">Membrane</keyword>
<feature type="transmembrane region" description="Helical" evidence="8">
    <location>
        <begin position="58"/>
        <end position="80"/>
    </location>
</feature>
<keyword evidence="3" id="KW-1003">Cell membrane</keyword>
<dbReference type="InterPro" id="IPR020846">
    <property type="entry name" value="MFS_dom"/>
</dbReference>
<evidence type="ECO:0000256" key="1">
    <source>
        <dbReference type="ARBA" id="ARBA00004651"/>
    </source>
</evidence>
<evidence type="ECO:0000256" key="3">
    <source>
        <dbReference type="ARBA" id="ARBA00022475"/>
    </source>
</evidence>
<keyword evidence="5 8" id="KW-0812">Transmembrane</keyword>
<dbReference type="PROSITE" id="PS50850">
    <property type="entry name" value="MFS"/>
    <property type="match status" value="1"/>
</dbReference>
<accession>A0A5E4QSR0</accession>
<feature type="transmembrane region" description="Helical" evidence="8">
    <location>
        <begin position="110"/>
        <end position="134"/>
    </location>
</feature>
<protein>
    <recommendedName>
        <fullName evidence="9">Major facilitator superfamily (MFS) profile domain-containing protein</fullName>
    </recommendedName>
</protein>
<dbReference type="GO" id="GO:0022857">
    <property type="term" value="F:transmembrane transporter activity"/>
    <property type="evidence" value="ECO:0007669"/>
    <property type="project" value="InterPro"/>
</dbReference>
<dbReference type="Proteomes" id="UP000324832">
    <property type="component" value="Unassembled WGS sequence"/>
</dbReference>
<proteinExistence type="predicted"/>
<dbReference type="EMBL" id="FZQP02004444">
    <property type="protein sequence ID" value="VVC99967.1"/>
    <property type="molecule type" value="Genomic_DNA"/>
</dbReference>
<evidence type="ECO:0000256" key="5">
    <source>
        <dbReference type="ARBA" id="ARBA00022692"/>
    </source>
</evidence>
<reference evidence="10 11" key="1">
    <citation type="submission" date="2017-07" db="EMBL/GenBank/DDBJ databases">
        <authorList>
            <person name="Talla V."/>
            <person name="Backstrom N."/>
        </authorList>
    </citation>
    <scope>NUCLEOTIDE SEQUENCE [LARGE SCALE GENOMIC DNA]</scope>
</reference>
<evidence type="ECO:0000256" key="4">
    <source>
        <dbReference type="ARBA" id="ARBA00022597"/>
    </source>
</evidence>
<dbReference type="Pfam" id="PF00083">
    <property type="entry name" value="Sugar_tr"/>
    <property type="match status" value="1"/>
</dbReference>
<feature type="transmembrane region" description="Helical" evidence="8">
    <location>
        <begin position="87"/>
        <end position="104"/>
    </location>
</feature>
<gene>
    <name evidence="10" type="ORF">LSINAPIS_LOCUS10716</name>
</gene>
<evidence type="ECO:0000256" key="8">
    <source>
        <dbReference type="SAM" id="Phobius"/>
    </source>
</evidence>
<feature type="transmembrane region" description="Helical" evidence="8">
    <location>
        <begin position="170"/>
        <end position="191"/>
    </location>
</feature>
<feature type="transmembrane region" description="Helical" evidence="8">
    <location>
        <begin position="255"/>
        <end position="282"/>
    </location>
</feature>
<dbReference type="InterPro" id="IPR050549">
    <property type="entry name" value="MFS_Trehalose_Transporter"/>
</dbReference>
<dbReference type="PANTHER" id="PTHR48021">
    <property type="match status" value="1"/>
</dbReference>
<evidence type="ECO:0000256" key="7">
    <source>
        <dbReference type="ARBA" id="ARBA00023136"/>
    </source>
</evidence>
<dbReference type="AlphaFoldDB" id="A0A5E4QSR0"/>
<keyword evidence="4" id="KW-0762">Sugar transport</keyword>
<feature type="transmembrane region" description="Helical" evidence="8">
    <location>
        <begin position="302"/>
        <end position="321"/>
    </location>
</feature>
<dbReference type="InterPro" id="IPR005828">
    <property type="entry name" value="MFS_sugar_transport-like"/>
</dbReference>
<feature type="transmembrane region" description="Helical" evidence="8">
    <location>
        <begin position="360"/>
        <end position="384"/>
    </location>
</feature>
<keyword evidence="6 8" id="KW-1133">Transmembrane helix</keyword>
<sequence length="480" mass="53161">MKNGVLFKRSQINQLLCALAVSYPAFIYGLAIGWMSPMSLLLQSEDSPRGELLSDSEISLMASLPYLVSIPLYYVVAYIGDNYGRKIAYLWISAVGSIIWILKLCSTNSWILILARCLVSVSMAGSFVTCPVYIKEISENSIRGTLGCCTIILFTMGGLFAFIIGDLLSYQVILLLSLSMSLLSFPLFFFLPETPSYLVQNSRVEDAQKVLCWLRRKNPADRSIQEEIMLIQIEQKNDEAVIGKKIIKTIVSDKILFKAFQISLIAVLSREFCGAVPVMNFAGTIFAQASNSSKLMLNPNQQAMVLGVVQLVGSIVASSIVEKSGRKLLLFTTSLISGISMFLLATWFLLKNNDIVAPAWIPILTLCICILCDAAGLLPLGVVIVGEIFSFKYRGIVLGITLAIASLLDFVQLMIFKHMSHLIGVESSFYSFSIMCLLTSLYVIFCVPETKERHLDEIYNDLRGKRNDAIKGADRESNCK</sequence>
<dbReference type="FunFam" id="1.20.1250.20:FF:000218">
    <property type="entry name" value="facilitated trehalose transporter Tret1"/>
    <property type="match status" value="1"/>
</dbReference>
<keyword evidence="11" id="KW-1185">Reference proteome</keyword>
<feature type="domain" description="Major facilitator superfamily (MFS) profile" evidence="9">
    <location>
        <begin position="17"/>
        <end position="451"/>
    </location>
</feature>
<organism evidence="10 11">
    <name type="scientific">Leptidea sinapis</name>
    <dbReference type="NCBI Taxonomy" id="189913"/>
    <lineage>
        <taxon>Eukaryota</taxon>
        <taxon>Metazoa</taxon>
        <taxon>Ecdysozoa</taxon>
        <taxon>Arthropoda</taxon>
        <taxon>Hexapoda</taxon>
        <taxon>Insecta</taxon>
        <taxon>Pterygota</taxon>
        <taxon>Neoptera</taxon>
        <taxon>Endopterygota</taxon>
        <taxon>Lepidoptera</taxon>
        <taxon>Glossata</taxon>
        <taxon>Ditrysia</taxon>
        <taxon>Papilionoidea</taxon>
        <taxon>Pieridae</taxon>
        <taxon>Dismorphiinae</taxon>
        <taxon>Leptidea</taxon>
    </lineage>
</organism>
<evidence type="ECO:0000313" key="11">
    <source>
        <dbReference type="Proteomes" id="UP000324832"/>
    </source>
</evidence>
<evidence type="ECO:0000256" key="6">
    <source>
        <dbReference type="ARBA" id="ARBA00022989"/>
    </source>
</evidence>
<evidence type="ECO:0000259" key="9">
    <source>
        <dbReference type="PROSITE" id="PS50850"/>
    </source>
</evidence>
<name>A0A5E4QSR0_9NEOP</name>
<dbReference type="PANTHER" id="PTHR48021:SF33">
    <property type="entry name" value="AT22075P-RELATED"/>
    <property type="match status" value="1"/>
</dbReference>
<dbReference type="Gene3D" id="1.20.1250.20">
    <property type="entry name" value="MFS general substrate transporter like domains"/>
    <property type="match status" value="1"/>
</dbReference>
<feature type="transmembrane region" description="Helical" evidence="8">
    <location>
        <begin position="12"/>
        <end position="35"/>
    </location>
</feature>
<comment type="subcellular location">
    <subcellularLocation>
        <location evidence="1">Cell membrane</location>
        <topology evidence="1">Multi-pass membrane protein</topology>
    </subcellularLocation>
</comment>
<keyword evidence="2" id="KW-0813">Transport</keyword>
<feature type="transmembrane region" description="Helical" evidence="8">
    <location>
        <begin position="428"/>
        <end position="447"/>
    </location>
</feature>